<dbReference type="SUPFAM" id="SSF53756">
    <property type="entry name" value="UDP-Glycosyltransferase/glycogen phosphorylase"/>
    <property type="match status" value="1"/>
</dbReference>
<dbReference type="EMBL" id="MK522035">
    <property type="protein sequence ID" value="QOR60284.1"/>
    <property type="molecule type" value="Genomic_DNA"/>
</dbReference>
<name>A0A7S6SWX9_9PHYC</name>
<dbReference type="Gene3D" id="3.40.50.2000">
    <property type="entry name" value="Glycogen Phosphorylase B"/>
    <property type="match status" value="1"/>
</dbReference>
<reference evidence="1" key="1">
    <citation type="submission" date="2019-02" db="EMBL/GenBank/DDBJ databases">
        <authorList>
            <person name="Bachy C."/>
            <person name="Yung C.-M."/>
            <person name="Roux S."/>
            <person name="Sullivan M.B."/>
            <person name="Worden A.Z."/>
        </authorList>
    </citation>
    <scope>NUCLEOTIDE SEQUENCE</scope>
    <source>
        <strain evidence="1">BII-V1</strain>
    </source>
</reference>
<accession>A0A7S6SWX9</accession>
<sequence length="275" mass="32120">MMFGKIHGRFFLQQHLGISSDDTPSTFTLSELIETYPYWQKIVEELRNDYDTVNLFTMFETNDVHPEIIEKMKLFDEVIVPYDYLKDILLKHGVKCKALNYYTSSLIRSKPKVIHKTYDPSKLVFLYNGTNDIRKNVTTLTRVFAKVLENTEHILIVKTNKHDNLTITKNIRVITERISDEQLASLFNLCDYCVTFTRGEGVGLLHLEGHYFNKPIISHDQGVFKQLGVDIIPLPSNEVNIDYTYVPDFLKKVFYGKWWEIDENEAIKIIKKIIS</sequence>
<protein>
    <recommendedName>
        <fullName evidence="2">Glycosyl transferase family 1 domain-containing protein</fullName>
    </recommendedName>
</protein>
<evidence type="ECO:0008006" key="2">
    <source>
        <dbReference type="Google" id="ProtNLM"/>
    </source>
</evidence>
<dbReference type="PANTHER" id="PTHR46656:SF3">
    <property type="entry name" value="PUTATIVE-RELATED"/>
    <property type="match status" value="1"/>
</dbReference>
<dbReference type="PANTHER" id="PTHR46656">
    <property type="entry name" value="PUTATIVE-RELATED"/>
    <property type="match status" value="1"/>
</dbReference>
<evidence type="ECO:0000313" key="1">
    <source>
        <dbReference type="EMBL" id="QOR60284.1"/>
    </source>
</evidence>
<organism evidence="1">
    <name type="scientific">Bathycoccus sp. RCC716 virus 1</name>
    <dbReference type="NCBI Taxonomy" id="2530038"/>
    <lineage>
        <taxon>Viruses</taxon>
        <taxon>Varidnaviria</taxon>
        <taxon>Bamfordvirae</taxon>
        <taxon>Nucleocytoviricota</taxon>
        <taxon>Megaviricetes</taxon>
        <taxon>Algavirales</taxon>
        <taxon>Phycodnaviridae</taxon>
        <taxon>Prasinovirus</taxon>
    </lineage>
</organism>
<proteinExistence type="predicted"/>